<sequence length="72" mass="8342">QTLRRLDKAFKAFFARIKAGEKAGEPRFKSAERFNTIFYGVLGNGCEIKKDRLYLQNVGYLKLNGTGRWRVK</sequence>
<proteinExistence type="predicted"/>
<reference evidence="1 2" key="1">
    <citation type="journal article" date="2020" name="Front. Microbiol.">
        <title>Single-cell genomics of novel Actinobacteria with the Wood-Ljungdahl pathway discovered in a serpentinizing system.</title>
        <authorList>
            <person name="Merino N."/>
            <person name="Kawai M."/>
            <person name="Boyd E.S."/>
            <person name="Colman D.R."/>
            <person name="McGlynn S.E."/>
            <person name="Nealson K.H."/>
            <person name="Kurokawa K."/>
            <person name="Hongoh Y."/>
        </authorList>
    </citation>
    <scope>NUCLEOTIDE SEQUENCE [LARGE SCALE GENOMIC DNA]</scope>
    <source>
        <strain evidence="1 2">S47</strain>
    </source>
</reference>
<dbReference type="AlphaFoldDB" id="A0A6V8QDD8"/>
<gene>
    <name evidence="1" type="ORF">HKBW3S47_02508</name>
</gene>
<name>A0A6V8QDD8_9ACTN</name>
<accession>A0A6V8QDD8</accession>
<dbReference type="Proteomes" id="UP000569018">
    <property type="component" value="Unassembled WGS sequence"/>
</dbReference>
<evidence type="ECO:0008006" key="3">
    <source>
        <dbReference type="Google" id="ProtNLM"/>
    </source>
</evidence>
<protein>
    <recommendedName>
        <fullName evidence="3">Transposase</fullName>
    </recommendedName>
</protein>
<organism evidence="1 2">
    <name type="scientific">Candidatus Hakubella thermalkaliphila</name>
    <dbReference type="NCBI Taxonomy" id="2754717"/>
    <lineage>
        <taxon>Bacteria</taxon>
        <taxon>Bacillati</taxon>
        <taxon>Actinomycetota</taxon>
        <taxon>Actinomycetota incertae sedis</taxon>
        <taxon>Candidatus Hakubellales</taxon>
        <taxon>Candidatus Hakubellaceae</taxon>
        <taxon>Candidatus Hakubella</taxon>
    </lineage>
</organism>
<comment type="caution">
    <text evidence="1">The sequence shown here is derived from an EMBL/GenBank/DDBJ whole genome shotgun (WGS) entry which is preliminary data.</text>
</comment>
<evidence type="ECO:0000313" key="1">
    <source>
        <dbReference type="EMBL" id="GFP40811.1"/>
    </source>
</evidence>
<feature type="non-terminal residue" evidence="1">
    <location>
        <position position="1"/>
    </location>
</feature>
<evidence type="ECO:0000313" key="2">
    <source>
        <dbReference type="Proteomes" id="UP000569018"/>
    </source>
</evidence>
<dbReference type="EMBL" id="BLSD01000482">
    <property type="protein sequence ID" value="GFP40811.1"/>
    <property type="molecule type" value="Genomic_DNA"/>
</dbReference>